<reference evidence="1 2" key="1">
    <citation type="submission" date="2016-07" db="EMBL/GenBank/DDBJ databases">
        <title>Pervasive Adenine N6-methylation of Active Genes in Fungi.</title>
        <authorList>
            <consortium name="DOE Joint Genome Institute"/>
            <person name="Mondo S.J."/>
            <person name="Dannebaum R.O."/>
            <person name="Kuo R.C."/>
            <person name="Labutti K."/>
            <person name="Haridas S."/>
            <person name="Kuo A."/>
            <person name="Salamov A."/>
            <person name="Ahrendt S.R."/>
            <person name="Lipzen A."/>
            <person name="Sullivan W."/>
            <person name="Andreopoulos W.B."/>
            <person name="Clum A."/>
            <person name="Lindquist E."/>
            <person name="Daum C."/>
            <person name="Ramamoorthy G.K."/>
            <person name="Gryganskyi A."/>
            <person name="Culley D."/>
            <person name="Magnuson J.K."/>
            <person name="James T.Y."/>
            <person name="O'Malley M.A."/>
            <person name="Stajich J.E."/>
            <person name="Spatafora J.W."/>
            <person name="Visel A."/>
            <person name="Grigoriev I.V."/>
        </authorList>
    </citation>
    <scope>NUCLEOTIDE SEQUENCE [LARGE SCALE GENOMIC DNA]</scope>
    <source>
        <strain evidence="1 2">CBS 129021</strain>
    </source>
</reference>
<dbReference type="GeneID" id="63771041"/>
<name>A0A1Y2DQ31_9PEZI</name>
<keyword evidence="2" id="KW-1185">Reference proteome</keyword>
<comment type="caution">
    <text evidence="1">The sequence shown here is derived from an EMBL/GenBank/DDBJ whole genome shotgun (WGS) entry which is preliminary data.</text>
</comment>
<protein>
    <submittedName>
        <fullName evidence="1">Uncharacterized protein</fullName>
    </submittedName>
</protein>
<gene>
    <name evidence="1" type="ORF">BCR38DRAFT_32760</name>
</gene>
<proteinExistence type="predicted"/>
<evidence type="ECO:0000313" key="1">
    <source>
        <dbReference type="EMBL" id="ORY61360.1"/>
    </source>
</evidence>
<dbReference type="InParanoid" id="A0A1Y2DQ31"/>
<dbReference type="Proteomes" id="UP000193689">
    <property type="component" value="Unassembled WGS sequence"/>
</dbReference>
<evidence type="ECO:0000313" key="2">
    <source>
        <dbReference type="Proteomes" id="UP000193689"/>
    </source>
</evidence>
<dbReference type="RefSeq" id="XP_040713437.1">
    <property type="nucleotide sequence ID" value="XM_040854829.1"/>
</dbReference>
<dbReference type="AlphaFoldDB" id="A0A1Y2DQ31"/>
<sequence length="166" mass="18764">MSRCSHVRQCCDSCNLVSVFWNESSPRHLPRPDKTHPSHLPPMRIASLVPMAQGRDGLCMPYCGRKLGDLGQEYFWNSRGSICGSKHVAPTFVCTQTKRFYTRKSLFLKTNMGSLNFLKLNALDDSGNSLTKLQIRPRTIDVLDQHLEPRFRARASRSVVLSNATP</sequence>
<organism evidence="1 2">
    <name type="scientific">Pseudomassariella vexata</name>
    <dbReference type="NCBI Taxonomy" id="1141098"/>
    <lineage>
        <taxon>Eukaryota</taxon>
        <taxon>Fungi</taxon>
        <taxon>Dikarya</taxon>
        <taxon>Ascomycota</taxon>
        <taxon>Pezizomycotina</taxon>
        <taxon>Sordariomycetes</taxon>
        <taxon>Xylariomycetidae</taxon>
        <taxon>Amphisphaeriales</taxon>
        <taxon>Pseudomassariaceae</taxon>
        <taxon>Pseudomassariella</taxon>
    </lineage>
</organism>
<accession>A0A1Y2DQ31</accession>
<dbReference type="EMBL" id="MCFJ01000010">
    <property type="protein sequence ID" value="ORY61360.1"/>
    <property type="molecule type" value="Genomic_DNA"/>
</dbReference>